<organism evidence="1 2">
    <name type="scientific">Pantoea allii</name>
    <dbReference type="NCBI Taxonomy" id="574096"/>
    <lineage>
        <taxon>Bacteria</taxon>
        <taxon>Pseudomonadati</taxon>
        <taxon>Pseudomonadota</taxon>
        <taxon>Gammaproteobacteria</taxon>
        <taxon>Enterobacterales</taxon>
        <taxon>Erwiniaceae</taxon>
        <taxon>Pantoea</taxon>
    </lineage>
</organism>
<evidence type="ECO:0000313" key="2">
    <source>
        <dbReference type="Proteomes" id="UP000245981"/>
    </source>
</evidence>
<dbReference type="Proteomes" id="UP000245981">
    <property type="component" value="Unassembled WGS sequence"/>
</dbReference>
<dbReference type="InterPro" id="IPR014710">
    <property type="entry name" value="RmlC-like_jellyroll"/>
</dbReference>
<dbReference type="EMBL" id="QGHF01000004">
    <property type="protein sequence ID" value="PWK97685.1"/>
    <property type="molecule type" value="Genomic_DNA"/>
</dbReference>
<dbReference type="Pfam" id="PF05962">
    <property type="entry name" value="HutD"/>
    <property type="match status" value="1"/>
</dbReference>
<dbReference type="InterPro" id="IPR010282">
    <property type="entry name" value="Uncharacterised_HutD/Ves"/>
</dbReference>
<protein>
    <recommendedName>
        <fullName evidence="3">HutD family protein</fullName>
    </recommendedName>
</protein>
<comment type="caution">
    <text evidence="1">The sequence shown here is derived from an EMBL/GenBank/DDBJ whole genome shotgun (WGS) entry which is preliminary data.</text>
</comment>
<dbReference type="OrthoDB" id="9800082at2"/>
<dbReference type="Gene3D" id="2.60.120.10">
    <property type="entry name" value="Jelly Rolls"/>
    <property type="match status" value="1"/>
</dbReference>
<dbReference type="PANTHER" id="PTHR37943">
    <property type="entry name" value="PROTEIN VES"/>
    <property type="match status" value="1"/>
</dbReference>
<name>A0A2V2BIG8_9GAMM</name>
<evidence type="ECO:0008006" key="3">
    <source>
        <dbReference type="Google" id="ProtNLM"/>
    </source>
</evidence>
<proteinExistence type="predicted"/>
<dbReference type="InterPro" id="IPR011051">
    <property type="entry name" value="RmlC_Cupin_sf"/>
</dbReference>
<dbReference type="AlphaFoldDB" id="A0A2V2BIG8"/>
<dbReference type="PANTHER" id="PTHR37943:SF1">
    <property type="entry name" value="PROTEIN VES"/>
    <property type="match status" value="1"/>
</dbReference>
<dbReference type="CDD" id="cd20293">
    <property type="entry name" value="cupin_HutD_N"/>
    <property type="match status" value="1"/>
</dbReference>
<evidence type="ECO:0000313" key="1">
    <source>
        <dbReference type="EMBL" id="PWK97685.1"/>
    </source>
</evidence>
<sequence length="181" mass="20077">MRRVFSLQSLPVSRWRNGGGETREIISFPPDAADFAWRASIATIACDGPFSTFNGVDRTITLLNGSPVLLHGATCEHRLLPEVPWAFAGEWALEASLQGNEPSQDFNVMTRRGEWRAQADVVTEAVVSEHGVAWVLAGKWHIAGDTRLDAQQGAWWVDHTTLLQPDSSDARLLFVRLTRVL</sequence>
<reference evidence="1 2" key="1">
    <citation type="submission" date="2018-05" db="EMBL/GenBank/DDBJ databases">
        <title>Genomic Encyclopedia of Type Strains, Phase IV (KMG-V): Genome sequencing to study the core and pangenomes of soil and plant-associated prokaryotes.</title>
        <authorList>
            <person name="Whitman W."/>
        </authorList>
    </citation>
    <scope>NUCLEOTIDE SEQUENCE [LARGE SCALE GENOMIC DNA]</scope>
    <source>
        <strain evidence="1 2">PNA 200-10</strain>
    </source>
</reference>
<dbReference type="SUPFAM" id="SSF51182">
    <property type="entry name" value="RmlC-like cupins"/>
    <property type="match status" value="1"/>
</dbReference>
<gene>
    <name evidence="1" type="ORF">C7431_104374</name>
</gene>
<dbReference type="RefSeq" id="WP_109717204.1">
    <property type="nucleotide sequence ID" value="NZ_QGHF01000004.1"/>
</dbReference>
<dbReference type="STRING" id="574096.HA38_09000"/>
<accession>A0A2V2BIG8</accession>